<feature type="region of interest" description="Disordered" evidence="1">
    <location>
        <begin position="75"/>
        <end position="113"/>
    </location>
</feature>
<organism evidence="2 3">
    <name type="scientific">Vicia faba</name>
    <name type="common">Broad bean</name>
    <name type="synonym">Faba vulgaris</name>
    <dbReference type="NCBI Taxonomy" id="3906"/>
    <lineage>
        <taxon>Eukaryota</taxon>
        <taxon>Viridiplantae</taxon>
        <taxon>Streptophyta</taxon>
        <taxon>Embryophyta</taxon>
        <taxon>Tracheophyta</taxon>
        <taxon>Spermatophyta</taxon>
        <taxon>Magnoliopsida</taxon>
        <taxon>eudicotyledons</taxon>
        <taxon>Gunneridae</taxon>
        <taxon>Pentapetalae</taxon>
        <taxon>rosids</taxon>
        <taxon>fabids</taxon>
        <taxon>Fabales</taxon>
        <taxon>Fabaceae</taxon>
        <taxon>Papilionoideae</taxon>
        <taxon>50 kb inversion clade</taxon>
        <taxon>NPAAA clade</taxon>
        <taxon>Hologalegina</taxon>
        <taxon>IRL clade</taxon>
        <taxon>Fabeae</taxon>
        <taxon>Vicia</taxon>
    </lineage>
</organism>
<evidence type="ECO:0000256" key="1">
    <source>
        <dbReference type="SAM" id="MobiDB-lite"/>
    </source>
</evidence>
<dbReference type="AlphaFoldDB" id="A0AAV1AHV3"/>
<accession>A0AAV1AHV3</accession>
<protein>
    <submittedName>
        <fullName evidence="2">Uncharacterized protein</fullName>
    </submittedName>
</protein>
<evidence type="ECO:0000313" key="3">
    <source>
        <dbReference type="Proteomes" id="UP001157006"/>
    </source>
</evidence>
<dbReference type="EMBL" id="OX451739">
    <property type="protein sequence ID" value="CAI8609574.1"/>
    <property type="molecule type" value="Genomic_DNA"/>
</dbReference>
<sequence>MNASGFQIHKIHNTPRLVSSIIHHSLFSHSSASLTLTFPTLAPFYSSEIPPILRNGFSIRLSVIRNQFRFSATTTLEDQGEDARDSHLKAPSPPFKEAQSESESESEQPLTGS</sequence>
<evidence type="ECO:0000313" key="2">
    <source>
        <dbReference type="EMBL" id="CAI8609574.1"/>
    </source>
</evidence>
<gene>
    <name evidence="2" type="ORF">VFH_IV139960</name>
</gene>
<reference evidence="2 3" key="1">
    <citation type="submission" date="2023-01" db="EMBL/GenBank/DDBJ databases">
        <authorList>
            <person name="Kreplak J."/>
        </authorList>
    </citation>
    <scope>NUCLEOTIDE SEQUENCE [LARGE SCALE GENOMIC DNA]</scope>
</reference>
<dbReference type="Proteomes" id="UP001157006">
    <property type="component" value="Chromosome 4"/>
</dbReference>
<proteinExistence type="predicted"/>
<keyword evidence="3" id="KW-1185">Reference proteome</keyword>
<name>A0AAV1AHV3_VICFA</name>